<dbReference type="Gene3D" id="1.20.1440.90">
    <property type="entry name" value="Phosphoenolpyruvate/pyruvate domain"/>
    <property type="match status" value="1"/>
</dbReference>
<comment type="cofactor">
    <cofactor evidence="1 10">
        <name>Mg(2+)</name>
        <dbReference type="ChEBI" id="CHEBI:18420"/>
    </cofactor>
</comment>
<dbReference type="SUPFAM" id="SSF51621">
    <property type="entry name" value="Phosphoenolpyruvate/pyruvate domain"/>
    <property type="match status" value="1"/>
</dbReference>
<keyword evidence="13" id="KW-0670">Pyruvate</keyword>
<evidence type="ECO:0000313" key="14">
    <source>
        <dbReference type="Proteomes" id="UP000550401"/>
    </source>
</evidence>
<dbReference type="PANTHER" id="PTHR30523:SF6">
    <property type="entry name" value="PHOSPHOENOLPYRUVATE CARBOXYLASE"/>
    <property type="match status" value="1"/>
</dbReference>
<evidence type="ECO:0000256" key="6">
    <source>
        <dbReference type="ARBA" id="ARBA00022842"/>
    </source>
</evidence>
<evidence type="ECO:0000256" key="11">
    <source>
        <dbReference type="PROSITE-ProRule" id="PRU10111"/>
    </source>
</evidence>
<comment type="subunit">
    <text evidence="10">Homotetramer.</text>
</comment>
<comment type="similarity">
    <text evidence="3 10">Belongs to the PEPCase type 1 family.</text>
</comment>
<dbReference type="RefSeq" id="WP_182530398.1">
    <property type="nucleotide sequence ID" value="NZ_JACGXL010000002.1"/>
</dbReference>
<comment type="catalytic activity">
    <reaction evidence="9 10">
        <text>oxaloacetate + phosphate = phosphoenolpyruvate + hydrogencarbonate</text>
        <dbReference type="Rhea" id="RHEA:28370"/>
        <dbReference type="ChEBI" id="CHEBI:16452"/>
        <dbReference type="ChEBI" id="CHEBI:17544"/>
        <dbReference type="ChEBI" id="CHEBI:43474"/>
        <dbReference type="ChEBI" id="CHEBI:58702"/>
        <dbReference type="EC" id="4.1.1.31"/>
    </reaction>
</comment>
<keyword evidence="14" id="KW-1185">Reference proteome</keyword>
<dbReference type="HAMAP" id="MF_00595">
    <property type="entry name" value="PEPcase_type1"/>
    <property type="match status" value="1"/>
</dbReference>
<sequence>MPTTREAEFEPTDPALREDVRRLGRLVGELLVEQAGEPFYQRVESARAEAIRRRNAGEGVEHLAERLSGLDAAEADALGRAFSTYFQVVNVAERVQRIRRRRDYQLAGAAPQPDGLHDVLLRLRAAGVGAAELLDALPRIDVEPVFTAHPTEASRRSLLEKEQEIVRALVADFTGPRTDAERAVDWARLRMALTSSWQTADLSPVRPSVQDELDHVDFYLSDPLYRVIPVFYEVLEQAITDVYGTCPALPRIVRFASWVGGDMDGNPNVGAATIAAALRKQRQIVLGCYRRECADLARLLTQTLDRVDVDERVLARFAAYRELVPEAAAKIRPRHENMPYRCLLQLVGARLAATAHDAPGSYDDANAFAADIELVAASLRAHAGAHAGWFAVRRLQRRIATFGFHLARLDARQDSRVHAIALAEALGRLPDDAVARAAAIAPYAHGARVLTVRDEDVALARTVAVFATFADARRRHGDAALGAYVISMAGSLADVLAVLALARAGGLVDAGGAVPLDVAPLFETIDDLRAAPTTFAALLADPVYRAHLAARGDRQTIMLGYSDSAKDGGILAARWALQRAQVELLSVARMHGVALTFFHGRGGSISRGGGKVTRGVMAAPRGAVDGRLRVTEQGEVIHQKYGIRALALRSLEQGVGAVLLATLRPRAPEPRESRWREAMHALADDGASAYRELVAGTPGFVDYFRLATPIDVIERMTLGSRPARRGVGAGGVESLRAIPWVFAWTQCRAGLTGWYGVGSALERAAARGDEALLGEMARDWAFFRTLVEDLEMLLAKCDLGIAERFSQLAGPLHDAFFPRIVAEFERTVAWLLRLRGRERLLADDARLAQSIRLRNPYTDPISLIQVDLLQRWRAAGGADDAMFATLVSSVHGVAQALQNTG</sequence>
<dbReference type="PROSITE" id="PS00393">
    <property type="entry name" value="PEPCASE_2"/>
    <property type="match status" value="1"/>
</dbReference>
<dbReference type="Pfam" id="PF00311">
    <property type="entry name" value="PEPcase"/>
    <property type="match status" value="1"/>
</dbReference>
<evidence type="ECO:0000256" key="2">
    <source>
        <dbReference type="ARBA" id="ARBA00003670"/>
    </source>
</evidence>
<organism evidence="13 14">
    <name type="scientific">Dokdonella fugitiva</name>
    <dbReference type="NCBI Taxonomy" id="328517"/>
    <lineage>
        <taxon>Bacteria</taxon>
        <taxon>Pseudomonadati</taxon>
        <taxon>Pseudomonadota</taxon>
        <taxon>Gammaproteobacteria</taxon>
        <taxon>Lysobacterales</taxon>
        <taxon>Rhodanobacteraceae</taxon>
        <taxon>Dokdonella</taxon>
    </lineage>
</organism>
<feature type="active site" evidence="10 11">
    <location>
        <position position="149"/>
    </location>
</feature>
<dbReference type="InterPro" id="IPR021135">
    <property type="entry name" value="PEP_COase"/>
</dbReference>
<evidence type="ECO:0000256" key="7">
    <source>
        <dbReference type="ARBA" id="ARBA00023239"/>
    </source>
</evidence>
<evidence type="ECO:0000256" key="4">
    <source>
        <dbReference type="ARBA" id="ARBA00012305"/>
    </source>
</evidence>
<dbReference type="InterPro" id="IPR015813">
    <property type="entry name" value="Pyrv/PenolPyrv_kinase-like_dom"/>
</dbReference>
<evidence type="ECO:0000256" key="12">
    <source>
        <dbReference type="PROSITE-ProRule" id="PRU10112"/>
    </source>
</evidence>
<dbReference type="PROSITE" id="PS00781">
    <property type="entry name" value="PEPCASE_1"/>
    <property type="match status" value="1"/>
</dbReference>
<evidence type="ECO:0000256" key="1">
    <source>
        <dbReference type="ARBA" id="ARBA00001946"/>
    </source>
</evidence>
<evidence type="ECO:0000256" key="10">
    <source>
        <dbReference type="HAMAP-Rule" id="MF_00595"/>
    </source>
</evidence>
<evidence type="ECO:0000313" key="13">
    <source>
        <dbReference type="EMBL" id="MBA8887317.1"/>
    </source>
</evidence>
<keyword evidence="6 10" id="KW-0460">Magnesium</keyword>
<dbReference type="NCBIfam" id="NF000584">
    <property type="entry name" value="PRK00009.1"/>
    <property type="match status" value="1"/>
</dbReference>
<keyword evidence="7 10" id="KW-0456">Lyase</keyword>
<dbReference type="GO" id="GO:0006099">
    <property type="term" value="P:tricarboxylic acid cycle"/>
    <property type="evidence" value="ECO:0007669"/>
    <property type="project" value="InterPro"/>
</dbReference>
<dbReference type="InterPro" id="IPR022805">
    <property type="entry name" value="PEP_COase_bac/pln-type"/>
</dbReference>
<dbReference type="EC" id="4.1.1.31" evidence="4 10"/>
<accession>A0A839ESA8</accession>
<dbReference type="EMBL" id="JACGXL010000002">
    <property type="protein sequence ID" value="MBA8887317.1"/>
    <property type="molecule type" value="Genomic_DNA"/>
</dbReference>
<feature type="active site" evidence="10 12">
    <location>
        <position position="566"/>
    </location>
</feature>
<gene>
    <name evidence="10" type="primary">ppc</name>
    <name evidence="13" type="ORF">FHW12_001531</name>
</gene>
<protein>
    <recommendedName>
        <fullName evidence="5 10">Phosphoenolpyruvate carboxylase</fullName>
        <shortName evidence="10">PEPC</shortName>
        <shortName evidence="10">PEPCase</shortName>
        <ecNumber evidence="4 10">4.1.1.31</ecNumber>
    </recommendedName>
</protein>
<evidence type="ECO:0000256" key="5">
    <source>
        <dbReference type="ARBA" id="ARBA00022419"/>
    </source>
</evidence>
<dbReference type="GO" id="GO:0005829">
    <property type="term" value="C:cytosol"/>
    <property type="evidence" value="ECO:0007669"/>
    <property type="project" value="TreeGrafter"/>
</dbReference>
<dbReference type="Proteomes" id="UP000550401">
    <property type="component" value="Unassembled WGS sequence"/>
</dbReference>
<dbReference type="PANTHER" id="PTHR30523">
    <property type="entry name" value="PHOSPHOENOLPYRUVATE CARBOXYLASE"/>
    <property type="match status" value="1"/>
</dbReference>
<dbReference type="GO" id="GO:0000287">
    <property type="term" value="F:magnesium ion binding"/>
    <property type="evidence" value="ECO:0007669"/>
    <property type="project" value="UniProtKB-UniRule"/>
</dbReference>
<dbReference type="AlphaFoldDB" id="A0A839ESA8"/>
<comment type="function">
    <text evidence="2 10">Forms oxaloacetate, a four-carbon dicarboxylic acid source for the tricarboxylic acid cycle.</text>
</comment>
<proteinExistence type="inferred from homology"/>
<dbReference type="GO" id="GO:0008964">
    <property type="term" value="F:phosphoenolpyruvate carboxylase activity"/>
    <property type="evidence" value="ECO:0007669"/>
    <property type="project" value="UniProtKB-UniRule"/>
</dbReference>
<dbReference type="GO" id="GO:0015977">
    <property type="term" value="P:carbon fixation"/>
    <property type="evidence" value="ECO:0007669"/>
    <property type="project" value="UniProtKB-UniRule"/>
</dbReference>
<dbReference type="InterPro" id="IPR018129">
    <property type="entry name" value="PEP_COase_Lys_AS"/>
</dbReference>
<name>A0A839ESA8_9GAMM</name>
<evidence type="ECO:0000256" key="9">
    <source>
        <dbReference type="ARBA" id="ARBA00048995"/>
    </source>
</evidence>
<dbReference type="GO" id="GO:0006107">
    <property type="term" value="P:oxaloacetate metabolic process"/>
    <property type="evidence" value="ECO:0007669"/>
    <property type="project" value="UniProtKB-UniRule"/>
</dbReference>
<reference evidence="13 14" key="1">
    <citation type="submission" date="2020-07" db="EMBL/GenBank/DDBJ databases">
        <title>Genomic Encyclopedia of Type Strains, Phase IV (KMG-V): Genome sequencing to study the core and pangenomes of soil and plant-associated prokaryotes.</title>
        <authorList>
            <person name="Whitman W."/>
        </authorList>
    </citation>
    <scope>NUCLEOTIDE SEQUENCE [LARGE SCALE GENOMIC DNA]</scope>
    <source>
        <strain evidence="13 14">RH2WT43</strain>
    </source>
</reference>
<dbReference type="PRINTS" id="PR00150">
    <property type="entry name" value="PEPCARBXLASE"/>
</dbReference>
<dbReference type="InterPro" id="IPR033129">
    <property type="entry name" value="PEPCASE_His_AS"/>
</dbReference>
<evidence type="ECO:0000256" key="3">
    <source>
        <dbReference type="ARBA" id="ARBA00008346"/>
    </source>
</evidence>
<comment type="caution">
    <text evidence="13">The sequence shown here is derived from an EMBL/GenBank/DDBJ whole genome shotgun (WGS) entry which is preliminary data.</text>
</comment>
<keyword evidence="8 10" id="KW-0120">Carbon dioxide fixation</keyword>
<evidence type="ECO:0000256" key="8">
    <source>
        <dbReference type="ARBA" id="ARBA00023300"/>
    </source>
</evidence>